<dbReference type="RefSeq" id="WP_161920469.1">
    <property type="nucleotide sequence ID" value="NZ_JAACYS010000028.1"/>
</dbReference>
<feature type="domain" description="RecX third three-helical" evidence="7">
    <location>
        <begin position="220"/>
        <end position="263"/>
    </location>
</feature>
<comment type="function">
    <text evidence="5">Modulates RecA activity.</text>
</comment>
<sequence length="269" mass="31959">MPIISKISVQKKDKERYNIFFSTGETDEYAFSVSEEVLIEHDLRKGKELSTEDIERILNRETIQKAYRLALQFLSYRMRSEKEVQTYLTERDFSEETVLEVLRRLRERKYVNDEEFTKAYINTQINTTDKGPKLIQNGLREKGISNHLIEEYMTLFVEEVQLEKAMKLCKKVAGKKKNVSTIQLRKDMQTVLMRKGYEQRTIQEAIAISMEEIDEAQNESAIIVQGEKALRKYRNEPIDKQKLKIKQYLYRKGFSLDTIDRFIEERIEE</sequence>
<feature type="domain" description="RecX second three-helical" evidence="6">
    <location>
        <begin position="112"/>
        <end position="152"/>
    </location>
</feature>
<evidence type="ECO:0000259" key="8">
    <source>
        <dbReference type="Pfam" id="PF21982"/>
    </source>
</evidence>
<dbReference type="InterPro" id="IPR036388">
    <property type="entry name" value="WH-like_DNA-bd_sf"/>
</dbReference>
<keyword evidence="4 5" id="KW-0963">Cytoplasm</keyword>
<dbReference type="PANTHER" id="PTHR33602:SF1">
    <property type="entry name" value="REGULATORY PROTEIN RECX FAMILY PROTEIN"/>
    <property type="match status" value="1"/>
</dbReference>
<dbReference type="EMBL" id="JAACYS010000028">
    <property type="protein sequence ID" value="NCU17619.1"/>
    <property type="molecule type" value="Genomic_DNA"/>
</dbReference>
<evidence type="ECO:0000313" key="10">
    <source>
        <dbReference type="Proteomes" id="UP000743899"/>
    </source>
</evidence>
<evidence type="ECO:0000259" key="7">
    <source>
        <dbReference type="Pfam" id="PF21981"/>
    </source>
</evidence>
<dbReference type="Proteomes" id="UP000743899">
    <property type="component" value="Unassembled WGS sequence"/>
</dbReference>
<comment type="caution">
    <text evidence="9">The sequence shown here is derived from an EMBL/GenBank/DDBJ whole genome shotgun (WGS) entry which is preliminary data.</text>
</comment>
<dbReference type="HAMAP" id="MF_01114">
    <property type="entry name" value="RecX"/>
    <property type="match status" value="1"/>
</dbReference>
<evidence type="ECO:0000313" key="9">
    <source>
        <dbReference type="EMBL" id="NCU17619.1"/>
    </source>
</evidence>
<protein>
    <recommendedName>
        <fullName evidence="3 5">Regulatory protein RecX</fullName>
    </recommendedName>
</protein>
<organism evidence="9 10">
    <name type="scientific">Pallidibacillus pasinlerensis</name>
    <dbReference type="NCBI Taxonomy" id="2703818"/>
    <lineage>
        <taxon>Bacteria</taxon>
        <taxon>Bacillati</taxon>
        <taxon>Bacillota</taxon>
        <taxon>Bacilli</taxon>
        <taxon>Bacillales</taxon>
        <taxon>Bacillaceae</taxon>
        <taxon>Pallidibacillus</taxon>
    </lineage>
</organism>
<dbReference type="NCBIfam" id="NF010733">
    <property type="entry name" value="PRK14135.1"/>
    <property type="match status" value="1"/>
</dbReference>
<dbReference type="InterPro" id="IPR053925">
    <property type="entry name" value="RecX_HTH_3rd"/>
</dbReference>
<evidence type="ECO:0000256" key="2">
    <source>
        <dbReference type="ARBA" id="ARBA00009695"/>
    </source>
</evidence>
<dbReference type="InterPro" id="IPR053926">
    <property type="entry name" value="RecX_HTH_1st"/>
</dbReference>
<feature type="domain" description="RecX first three-helical" evidence="8">
    <location>
        <begin position="66"/>
        <end position="105"/>
    </location>
</feature>
<dbReference type="InterPro" id="IPR053924">
    <property type="entry name" value="RecX_HTH_2nd"/>
</dbReference>
<reference evidence="9 10" key="1">
    <citation type="submission" date="2020-01" db="EMBL/GenBank/DDBJ databases">
        <title>A novel Bacillus sp. from Pasinler.</title>
        <authorList>
            <person name="Adiguzel A."/>
            <person name="Ay H."/>
            <person name="Baltaci M.O."/>
        </authorList>
    </citation>
    <scope>NUCLEOTIDE SEQUENCE [LARGE SCALE GENOMIC DNA]</scope>
    <source>
        <strain evidence="9 10">P1</strain>
    </source>
</reference>
<accession>A0ABX0A523</accession>
<gene>
    <name evidence="5 9" type="primary">recX</name>
    <name evidence="9" type="ORF">GW534_07600</name>
</gene>
<evidence type="ECO:0000256" key="1">
    <source>
        <dbReference type="ARBA" id="ARBA00004496"/>
    </source>
</evidence>
<comment type="similarity">
    <text evidence="2 5">Belongs to the RecX family.</text>
</comment>
<proteinExistence type="inferred from homology"/>
<evidence type="ECO:0000256" key="4">
    <source>
        <dbReference type="ARBA" id="ARBA00022490"/>
    </source>
</evidence>
<keyword evidence="10" id="KW-1185">Reference proteome</keyword>
<dbReference type="InterPro" id="IPR003783">
    <property type="entry name" value="Regulatory_RecX"/>
</dbReference>
<dbReference type="Gene3D" id="1.10.10.10">
    <property type="entry name" value="Winged helix-like DNA-binding domain superfamily/Winged helix DNA-binding domain"/>
    <property type="match status" value="4"/>
</dbReference>
<evidence type="ECO:0000256" key="3">
    <source>
        <dbReference type="ARBA" id="ARBA00018111"/>
    </source>
</evidence>
<dbReference type="Pfam" id="PF02631">
    <property type="entry name" value="RecX_HTH2"/>
    <property type="match status" value="1"/>
</dbReference>
<evidence type="ECO:0000256" key="5">
    <source>
        <dbReference type="HAMAP-Rule" id="MF_01114"/>
    </source>
</evidence>
<dbReference type="Pfam" id="PF21982">
    <property type="entry name" value="RecX_HTH1"/>
    <property type="match status" value="1"/>
</dbReference>
<name>A0ABX0A523_9BACI</name>
<evidence type="ECO:0000259" key="6">
    <source>
        <dbReference type="Pfam" id="PF02631"/>
    </source>
</evidence>
<dbReference type="PANTHER" id="PTHR33602">
    <property type="entry name" value="REGULATORY PROTEIN RECX FAMILY PROTEIN"/>
    <property type="match status" value="1"/>
</dbReference>
<dbReference type="Pfam" id="PF21981">
    <property type="entry name" value="RecX_HTH3"/>
    <property type="match status" value="1"/>
</dbReference>
<comment type="subcellular location">
    <subcellularLocation>
        <location evidence="1 5">Cytoplasm</location>
    </subcellularLocation>
</comment>